<dbReference type="Pfam" id="PF00891">
    <property type="entry name" value="Methyltransf_2"/>
    <property type="match status" value="1"/>
</dbReference>
<evidence type="ECO:0000256" key="2">
    <source>
        <dbReference type="ARBA" id="ARBA00022679"/>
    </source>
</evidence>
<dbReference type="AlphaFoldDB" id="A0A450SFS6"/>
<feature type="domain" description="O-methyltransferase dimerisation" evidence="5">
    <location>
        <begin position="21"/>
        <end position="99"/>
    </location>
</feature>
<dbReference type="Pfam" id="PF08100">
    <property type="entry name" value="Dimerisation"/>
    <property type="match status" value="1"/>
</dbReference>
<dbReference type="PANTHER" id="PTHR43712">
    <property type="entry name" value="PUTATIVE (AFU_ORTHOLOGUE AFUA_4G14580)-RELATED"/>
    <property type="match status" value="1"/>
</dbReference>
<dbReference type="InterPro" id="IPR012967">
    <property type="entry name" value="COMT_dimerisation"/>
</dbReference>
<evidence type="ECO:0000256" key="1">
    <source>
        <dbReference type="ARBA" id="ARBA00022603"/>
    </source>
</evidence>
<dbReference type="PROSITE" id="PS51683">
    <property type="entry name" value="SAM_OMT_II"/>
    <property type="match status" value="1"/>
</dbReference>
<dbReference type="GO" id="GO:0032259">
    <property type="term" value="P:methylation"/>
    <property type="evidence" value="ECO:0007669"/>
    <property type="project" value="UniProtKB-KW"/>
</dbReference>
<evidence type="ECO:0000259" key="5">
    <source>
        <dbReference type="Pfam" id="PF08100"/>
    </source>
</evidence>
<dbReference type="InterPro" id="IPR036390">
    <property type="entry name" value="WH_DNA-bd_sf"/>
</dbReference>
<keyword evidence="3" id="KW-0949">S-adenosyl-L-methionine</keyword>
<reference evidence="6" key="1">
    <citation type="submission" date="2019-02" db="EMBL/GenBank/DDBJ databases">
        <authorList>
            <person name="Gruber-Vodicka R. H."/>
            <person name="Seah K. B. B."/>
        </authorList>
    </citation>
    <scope>NUCLEOTIDE SEQUENCE</scope>
    <source>
        <strain evidence="6">BECK_BZ106</strain>
    </source>
</reference>
<dbReference type="SUPFAM" id="SSF53335">
    <property type="entry name" value="S-adenosyl-L-methionine-dependent methyltransferases"/>
    <property type="match status" value="1"/>
</dbReference>
<feature type="domain" description="O-methyltransferase C-terminal" evidence="4">
    <location>
        <begin position="119"/>
        <end position="325"/>
    </location>
</feature>
<dbReference type="EMBL" id="CAADFD010000010">
    <property type="protein sequence ID" value="VFJ51749.1"/>
    <property type="molecule type" value="Genomic_DNA"/>
</dbReference>
<gene>
    <name evidence="6" type="ORF">BECKFW1821B_GA0114236_101015</name>
</gene>
<evidence type="ECO:0000256" key="3">
    <source>
        <dbReference type="ARBA" id="ARBA00022691"/>
    </source>
</evidence>
<dbReference type="Gene3D" id="3.40.50.150">
    <property type="entry name" value="Vaccinia Virus protein VP39"/>
    <property type="match status" value="1"/>
</dbReference>
<keyword evidence="2" id="KW-0808">Transferase</keyword>
<evidence type="ECO:0000259" key="4">
    <source>
        <dbReference type="Pfam" id="PF00891"/>
    </source>
</evidence>
<dbReference type="Gene3D" id="1.10.10.10">
    <property type="entry name" value="Winged helix-like DNA-binding domain superfamily/Winged helix DNA-binding domain"/>
    <property type="match status" value="1"/>
</dbReference>
<evidence type="ECO:0000313" key="6">
    <source>
        <dbReference type="EMBL" id="VFJ51749.1"/>
    </source>
</evidence>
<accession>A0A450SFS6</accession>
<dbReference type="InterPro" id="IPR036388">
    <property type="entry name" value="WH-like_DNA-bd_sf"/>
</dbReference>
<dbReference type="Gene3D" id="1.10.287.1350">
    <property type="match status" value="1"/>
</dbReference>
<proteinExistence type="predicted"/>
<dbReference type="PANTHER" id="PTHR43712:SF2">
    <property type="entry name" value="O-METHYLTRANSFERASE CICE"/>
    <property type="match status" value="1"/>
</dbReference>
<organism evidence="6">
    <name type="scientific">Candidatus Kentrum sp. FW</name>
    <dbReference type="NCBI Taxonomy" id="2126338"/>
    <lineage>
        <taxon>Bacteria</taxon>
        <taxon>Pseudomonadati</taxon>
        <taxon>Pseudomonadota</taxon>
        <taxon>Gammaproteobacteria</taxon>
        <taxon>Candidatus Kentrum</taxon>
    </lineage>
</organism>
<dbReference type="GO" id="GO:0008171">
    <property type="term" value="F:O-methyltransferase activity"/>
    <property type="evidence" value="ECO:0007669"/>
    <property type="project" value="InterPro"/>
</dbReference>
<protein>
    <submittedName>
        <fullName evidence="6">Dimerisation domain-containing protein</fullName>
    </submittedName>
</protein>
<dbReference type="GO" id="GO:0046983">
    <property type="term" value="F:protein dimerization activity"/>
    <property type="evidence" value="ECO:0007669"/>
    <property type="project" value="InterPro"/>
</dbReference>
<dbReference type="InterPro" id="IPR001077">
    <property type="entry name" value="COMT_C"/>
</dbReference>
<dbReference type="InterPro" id="IPR016461">
    <property type="entry name" value="COMT-like"/>
</dbReference>
<sequence length="344" mass="38331">MLNLPNQTETLAEFSLQEKMMQMVMGFKLSQCIFVATELDIAGLLEGGARSCDDLALATNTHANSLYRLLRTLASVGIFSESKQKHFSLNPLAYCLLKDGPASMHNFILSWRDLDYPAWGNLLHTMRTGKSAFENVHGMPRYQYIEQNPVANEHFHRAMKELSAARDDAITAAYDFSSIDTLVDVGGGTGSLLAAVLRKYPNMTGVLFERPEAIEKAQDVLEKADVIERCELVAGDFLEEIPAGNGYLLRNVINTWDDENAIKILRNCRQAIIGQGWVFLIQTILAPEVSWTANFIDLNMLVMSSSGRVRTKEEVSKLYEAAGFQLTNIIPTRTIMSLIEGRAT</sequence>
<keyword evidence="1" id="KW-0489">Methyltransferase</keyword>
<dbReference type="SUPFAM" id="SSF46785">
    <property type="entry name" value="Winged helix' DNA-binding domain"/>
    <property type="match status" value="1"/>
</dbReference>
<dbReference type="PIRSF" id="PIRSF005739">
    <property type="entry name" value="O-mtase"/>
    <property type="match status" value="1"/>
</dbReference>
<name>A0A450SFS6_9GAMM</name>
<dbReference type="InterPro" id="IPR029063">
    <property type="entry name" value="SAM-dependent_MTases_sf"/>
</dbReference>
<dbReference type="CDD" id="cd02440">
    <property type="entry name" value="AdoMet_MTases"/>
    <property type="match status" value="1"/>
</dbReference>